<dbReference type="EMBL" id="PDYF01000010">
    <property type="protein sequence ID" value="PHU35392.1"/>
    <property type="molecule type" value="Genomic_DNA"/>
</dbReference>
<proteinExistence type="predicted"/>
<evidence type="ECO:0000313" key="2">
    <source>
        <dbReference type="EMBL" id="PHU40986.1"/>
    </source>
</evidence>
<sequence>MNRDKISAFTLKIASSNGCGLISILYDIYEEYEKDAIDDFKAGNVDSAIEATKKCAEVVSHLQKDLNFEYKVSGNLYALYDYVQRNVAKSIYKANSDGLKEAKKVMDELGDAFEQLAEQDKSKPLMGNTQKVIAGITYGKGTLNESLMGNQASRGFWA</sequence>
<dbReference type="InterPro" id="IPR036584">
    <property type="entry name" value="FliS_sf"/>
</dbReference>
<dbReference type="Pfam" id="PF02561">
    <property type="entry name" value="FliS"/>
    <property type="match status" value="1"/>
</dbReference>
<gene>
    <name evidence="2" type="ORF">CSX00_03300</name>
    <name evidence="1" type="ORF">CSX01_05345</name>
</gene>
<dbReference type="CDD" id="cd16098">
    <property type="entry name" value="FliS"/>
    <property type="match status" value="1"/>
</dbReference>
<reference evidence="1" key="1">
    <citation type="submission" date="2017-10" db="EMBL/GenBank/DDBJ databases">
        <title>Resolving the taxonomy of Roseburia spp., Eubacterium rectale and Agathobacter spp. through phylogenomic analysis.</title>
        <authorList>
            <person name="Sheridan P.O."/>
            <person name="Walker A.W."/>
            <person name="Duncan S.H."/>
            <person name="Scott K.P."/>
            <person name="Toole P.W.O."/>
            <person name="Luis P."/>
            <person name="Flint H.J."/>
        </authorList>
    </citation>
    <scope>NUCLEOTIDE SEQUENCE [LARGE SCALE GENOMIC DNA]</scope>
    <source>
        <strain evidence="2">JK10</strain>
        <strain evidence="1">JK626</strain>
    </source>
</reference>
<evidence type="ECO:0000313" key="4">
    <source>
        <dbReference type="Proteomes" id="UP000225889"/>
    </source>
</evidence>
<evidence type="ECO:0008006" key="5">
    <source>
        <dbReference type="Google" id="ProtNLM"/>
    </source>
</evidence>
<dbReference type="GO" id="GO:0044780">
    <property type="term" value="P:bacterial-type flagellum assembly"/>
    <property type="evidence" value="ECO:0007669"/>
    <property type="project" value="InterPro"/>
</dbReference>
<dbReference type="STRING" id="46206.SAMN02910377_02002"/>
<reference evidence="1" key="2">
    <citation type="submission" date="2017-10" db="EMBL/GenBank/DDBJ databases">
        <authorList>
            <person name="Banno H."/>
            <person name="Chua N.-H."/>
        </authorList>
    </citation>
    <scope>NUCLEOTIDE SEQUENCE [LARGE SCALE GENOMIC DNA]</scope>
    <source>
        <strain evidence="2">JK10</strain>
        <strain evidence="1">JK626</strain>
    </source>
</reference>
<evidence type="ECO:0000313" key="3">
    <source>
        <dbReference type="Proteomes" id="UP000224317"/>
    </source>
</evidence>
<dbReference type="EMBL" id="PDYH01000010">
    <property type="protein sequence ID" value="PHU40986.1"/>
    <property type="molecule type" value="Genomic_DNA"/>
</dbReference>
<accession>A0A2G3DWJ4</accession>
<dbReference type="Proteomes" id="UP000224317">
    <property type="component" value="Unassembled WGS sequence"/>
</dbReference>
<dbReference type="Gene3D" id="1.20.120.340">
    <property type="entry name" value="Flagellar protein FliS"/>
    <property type="match status" value="1"/>
</dbReference>
<dbReference type="RefSeq" id="WP_090152968.1">
    <property type="nucleotide sequence ID" value="NZ_PDYF01000010.1"/>
</dbReference>
<name>A0A2G3DWJ4_9FIRM</name>
<keyword evidence="3" id="KW-1185">Reference proteome</keyword>
<evidence type="ECO:0000313" key="1">
    <source>
        <dbReference type="EMBL" id="PHU35392.1"/>
    </source>
</evidence>
<protein>
    <recommendedName>
        <fullName evidence="5">Flagellar protein FliS</fullName>
    </recommendedName>
</protein>
<dbReference type="InterPro" id="IPR003713">
    <property type="entry name" value="FliS"/>
</dbReference>
<dbReference type="Proteomes" id="UP000225889">
    <property type="component" value="Unassembled WGS sequence"/>
</dbReference>
<comment type="caution">
    <text evidence="1">The sequence shown here is derived from an EMBL/GenBank/DDBJ whole genome shotgun (WGS) entry which is preliminary data.</text>
</comment>
<dbReference type="SUPFAM" id="SSF101116">
    <property type="entry name" value="Flagellar export chaperone FliS"/>
    <property type="match status" value="1"/>
</dbReference>
<organism evidence="1 4">
    <name type="scientific">Pseudobutyrivibrio ruminis</name>
    <dbReference type="NCBI Taxonomy" id="46206"/>
    <lineage>
        <taxon>Bacteria</taxon>
        <taxon>Bacillati</taxon>
        <taxon>Bacillota</taxon>
        <taxon>Clostridia</taxon>
        <taxon>Lachnospirales</taxon>
        <taxon>Lachnospiraceae</taxon>
        <taxon>Pseudobutyrivibrio</taxon>
    </lineage>
</organism>
<dbReference type="AlphaFoldDB" id="A0A2G3DWJ4"/>